<evidence type="ECO:0000256" key="2">
    <source>
        <dbReference type="ARBA" id="ARBA00022475"/>
    </source>
</evidence>
<dbReference type="EMBL" id="ABVQ01000037">
    <property type="protein sequence ID" value="EEC56313.1"/>
    <property type="molecule type" value="Genomic_DNA"/>
</dbReference>
<keyword evidence="3" id="KW-0812">Transmembrane</keyword>
<evidence type="ECO:0000256" key="5">
    <source>
        <dbReference type="ARBA" id="ARBA00023136"/>
    </source>
</evidence>
<dbReference type="Proteomes" id="UP000003136">
    <property type="component" value="Unassembled WGS sequence"/>
</dbReference>
<comment type="subcellular location">
    <subcellularLocation>
        <location evidence="1">Cell membrane</location>
        <topology evidence="1">Multi-pass membrane protein</topology>
    </subcellularLocation>
</comment>
<dbReference type="HOGENOM" id="CLU_187472_0_0_9"/>
<evidence type="ECO:0000256" key="4">
    <source>
        <dbReference type="ARBA" id="ARBA00022989"/>
    </source>
</evidence>
<evidence type="ECO:0000313" key="8">
    <source>
        <dbReference type="Proteomes" id="UP000003136"/>
    </source>
</evidence>
<gene>
    <name evidence="7" type="ORF">BACPEC_02822</name>
</gene>
<protein>
    <recommendedName>
        <fullName evidence="6">DUF2179 domain-containing protein</fullName>
    </recommendedName>
</protein>
<accession>B7AVS2</accession>
<keyword evidence="8" id="KW-1185">Reference proteome</keyword>
<dbReference type="InterPro" id="IPR019264">
    <property type="entry name" value="DUF2179"/>
</dbReference>
<evidence type="ECO:0000259" key="6">
    <source>
        <dbReference type="Pfam" id="PF10035"/>
    </source>
</evidence>
<dbReference type="eggNOG" id="COG1284">
    <property type="taxonomic scope" value="Bacteria"/>
</dbReference>
<dbReference type="AlphaFoldDB" id="B7AVS2"/>
<comment type="caution">
    <text evidence="7">The sequence shown here is derived from an EMBL/GenBank/DDBJ whole genome shotgun (WGS) entry which is preliminary data.</text>
</comment>
<dbReference type="PANTHER" id="PTHR33545">
    <property type="entry name" value="UPF0750 MEMBRANE PROTEIN YITT-RELATED"/>
    <property type="match status" value="1"/>
</dbReference>
<keyword evidence="5" id="KW-0472">Membrane</keyword>
<dbReference type="Gene3D" id="3.30.70.120">
    <property type="match status" value="1"/>
</dbReference>
<dbReference type="GO" id="GO:0005886">
    <property type="term" value="C:plasma membrane"/>
    <property type="evidence" value="ECO:0007669"/>
    <property type="project" value="UniProtKB-SubCell"/>
</dbReference>
<sequence length="80" mass="8973">MQNKYEQIAKKIIIRLERGGTYLYGEGIYSGNKKSVISCVVARKQVPAMKKVVWETDEDAFVMVSDVREAVGGSFVKNSQ</sequence>
<reference evidence="7 8" key="2">
    <citation type="submission" date="2008-11" db="EMBL/GenBank/DDBJ databases">
        <authorList>
            <person name="Fulton L."/>
            <person name="Clifton S."/>
            <person name="Fulton B."/>
            <person name="Xu J."/>
            <person name="Minx P."/>
            <person name="Pepin K.H."/>
            <person name="Johnson M."/>
            <person name="Bhonagiri V."/>
            <person name="Nash W.E."/>
            <person name="Mardis E.R."/>
            <person name="Wilson R.K."/>
        </authorList>
    </citation>
    <scope>NUCLEOTIDE SEQUENCE [LARGE SCALE GENOMIC DNA]</scope>
    <source>
        <strain evidence="7 8">ATCC 43243</strain>
    </source>
</reference>
<keyword evidence="2" id="KW-1003">Cell membrane</keyword>
<dbReference type="InterPro" id="IPR051461">
    <property type="entry name" value="UPF0750_membrane"/>
</dbReference>
<reference evidence="7 8" key="1">
    <citation type="submission" date="2008-11" db="EMBL/GenBank/DDBJ databases">
        <title>Draft genome sequence of Bacteroides pectinophilus (ATCC 43243).</title>
        <authorList>
            <person name="Sudarsanam P."/>
            <person name="Ley R."/>
            <person name="Guruge J."/>
            <person name="Turnbaugh P.J."/>
            <person name="Mahowald M."/>
            <person name="Liep D."/>
            <person name="Gordon J."/>
        </authorList>
    </citation>
    <scope>NUCLEOTIDE SEQUENCE [LARGE SCALE GENOMIC DNA]</scope>
    <source>
        <strain evidence="7 8">ATCC 43243</strain>
    </source>
</reference>
<dbReference type="InterPro" id="IPR015867">
    <property type="entry name" value="N-reg_PII/ATP_PRibTrfase_C"/>
</dbReference>
<dbReference type="PANTHER" id="PTHR33545:SF5">
    <property type="entry name" value="UPF0750 MEMBRANE PROTEIN YITT"/>
    <property type="match status" value="1"/>
</dbReference>
<feature type="domain" description="DUF2179" evidence="6">
    <location>
        <begin position="18"/>
        <end position="72"/>
    </location>
</feature>
<organism evidence="7 8">
    <name type="scientific">[Bacteroides] pectinophilus ATCC 43243</name>
    <dbReference type="NCBI Taxonomy" id="483218"/>
    <lineage>
        <taxon>Bacteria</taxon>
        <taxon>Bacillati</taxon>
        <taxon>Bacillota</taxon>
        <taxon>Clostridia</taxon>
        <taxon>Eubacteriales</taxon>
    </lineage>
</organism>
<dbReference type="STRING" id="483218.BACPEC_02822"/>
<name>B7AVS2_9FIRM</name>
<evidence type="ECO:0000256" key="1">
    <source>
        <dbReference type="ARBA" id="ARBA00004651"/>
    </source>
</evidence>
<proteinExistence type="predicted"/>
<evidence type="ECO:0000313" key="7">
    <source>
        <dbReference type="EMBL" id="EEC56313.1"/>
    </source>
</evidence>
<dbReference type="CDD" id="cd16380">
    <property type="entry name" value="YitT_C"/>
    <property type="match status" value="1"/>
</dbReference>
<dbReference type="Pfam" id="PF10035">
    <property type="entry name" value="DUF2179"/>
    <property type="match status" value="1"/>
</dbReference>
<evidence type="ECO:0000256" key="3">
    <source>
        <dbReference type="ARBA" id="ARBA00022692"/>
    </source>
</evidence>
<keyword evidence="4" id="KW-1133">Transmembrane helix</keyword>